<dbReference type="InterPro" id="IPR038081">
    <property type="entry name" value="CalX-like_sf"/>
</dbReference>
<accession>A0AA96CWK9</accession>
<dbReference type="GO" id="GO:0007154">
    <property type="term" value="P:cell communication"/>
    <property type="evidence" value="ECO:0007669"/>
    <property type="project" value="InterPro"/>
</dbReference>
<feature type="region of interest" description="Disordered" evidence="4">
    <location>
        <begin position="194"/>
        <end position="220"/>
    </location>
</feature>
<evidence type="ECO:0000256" key="1">
    <source>
        <dbReference type="ARBA" id="ARBA00022729"/>
    </source>
</evidence>
<sequence length="2292" mass="246743">MKAKVGIVQAINDGKFFAKDSSENTKELRNGDIIYENDVVFSDGSNSSSAQITVALEGEDIIVLKNGVQQLFDSSLIASTFGNEEMVFAKESIDAMLDSHSDMTNVWSNLNEEGFSGYQDVTEEETAAGEEEEEVLEEGSIGQFALRDGALVDVISDLRKKSWVRTQDYREVENSEALEEASLKPLGGIDSITTVTPPSTIPVTTTPVTTPPTVTPPPPTPVPIANLSIDDITMYEQDGYMVFTVTLDRPANGNISVNFATSNSTAEAGKDYTHTTGVITIPNGSTTAQIRVPINDDYYYENSETFNVTLTNPTGNVNIVKPVGVGTILDNPPTTEKTPTPSNTPDSGTGTYDSGDSVFVKLVNSATTIEDMTGHISPIVINGVKNDGILEHFLQLVDKNGKFVEIPDGKSITVTLEYSSLQGTIDNSDFDNSPIGASNKVEITLTKDNLIVNHDGTLSYKITNHAIIEAGGIPAEDLESYNLKITDIKQNGDAFENVIIHKDFDTVTGTIIDVTPTVGAVTTPEDTAIDIVLTETSKNISKMLVDNGKGFVEVSNGDKVDLYDNGKVIGTITYDQSGKKFTFTPNEDYSNYKNADDIKFMYFADFGGTSNEFKQVSVQVTPVVDAPEINFDTTKGTMNGADFIVKTKEDDNNTKEGSHKITLGLITPKLSKDQTDKNGTAGDHPERNGEITLKFTNGSNVSGAKLFNGNSEVANITMPNQEIKVVIVKTSGGTDIDTNYHHSGTLPAKGGNVLYLTKSEYENLKIQHKEDNDTDIKINIGVTSYELDDDNKPLDINNPTYSSPKNANMTVEILPVTDNISIKWNDTSKGTYTADGKTYTFNNVDKKQNTTLNIKDIMSATSGALNGTGGTKGDLDGSEKRTYIVDGLPTGTKVTIGGQSYTVVAGDNGKATIVFNDTNNKANDPDFKIELPQYYQGTVNGTITLKVQDKGVEESSDSSKWGVEKTDTVNFKINVMPTVIADSSNETIQIAQAIGNEDAGRSKNNILNPTGAVVSSSGNITDPDNGLKLNIEPKGSDMVAKGETATVWIDKVPVGGSMYIYDNSTKTYKLIGVEGGKVYEYTKDGSNEYTVKTELVGGKIGNISVTLNGDNTYKVQILDYQNSKLPTFIPPHNDDKDYTFKISGEKVSSAVIDGQTVVSTKPYNGGSTLDMSIIVKNLADEPINTELVDSAEKTVTIGGTKYIKATEDTEFKLADIYKNPPSSYDNDSEVLSIKITLPTGVTMVNGKQYHIDGRDYVIKASDLNNIKLTFDKNFSGTVGDIKLKYITTETSGENSSKTHFEQTVKLFVNPKADDVSVAISSTIHEDADGSTNKINLKPTLTDTDGSETITSVKILASSVPAGYDLFLGSVNGTSIVSKLVGEYYVLTPEEADSIYAKNTNSHSADNRDNFDLTVVYTVKDEKNGQIDTKDFTHTHNVIVKAVTDAPTISLVDGETKTTTAYDNSNSTGTQIINKGEVDIWSANSDFTVQVKTESLDKDGSEEVQRIEIHGVPKGVTVDGAVFQGYTGTDSGVWVIYPSDKTLNSDGASTDIKFTITEGANFNNRDMTIKTITKDIGAEEKSATLNVNMEMKYTYSGPGTGGSTPDYELVLKTPTIDEEKPFTLKDLYGVSYNAGNIQGSHWAADFTDLPAGTTFKVKEGMTGVNIYTYTDGGGKLHYVVSGSNQNKADIESVFERIEIITPKDKNSLQVGDLKGDFSITGTISSTNGAYAHQGTEQKYVNYTINPVTDPMTVTVETSGTLKEDEPVNLTIKLSNGSDKTKAALVDGVITLKINESWSDNLSNGTGGVKGTLGQTGTDYTIVDNNDGTYTITKASGNFVLDSNGNLDIPNLVYTPATNRDGDVKFEVSVKNQETESSVTLDSKGDKTITVTPAIDTTLTASTVVATGTEDLAIAGINLQNPLKVTITADGSNPLVITDKSETLGNIVLDKIPNGMTVWYMDGGTLKMATNIGTSTGNYTLNPNGDNTNVGVNKWLIPTVGRNVIPEIYVNAPENWAGTFNFDVKLSIYEQNLSTPVEKSINSIAGTITAVADGVTGSATKSTKNVFQWADLQLNANMKDTDGSEVMNVELTGLSKDAQFKLKDGNLTNPAVWDVGTSKWTISGIKVEDINKIQFMDIKATTSVTADIWTKEQSNSVESDKTSLTGLAEIKAVTGTFTFDKELSLDFDNIDSLADGSIMNNVTKLDLGSNNGAKNELLNLTLKDILDMGKNENGEINLTILGGGAGANQDKVSFKNETGKTWEKGAEEDGFVIYTNTGDSSVKVKVQTEIETLI</sequence>
<proteinExistence type="predicted"/>
<evidence type="ECO:0000259" key="5">
    <source>
        <dbReference type="SMART" id="SM00237"/>
    </source>
</evidence>
<dbReference type="Pfam" id="PF03160">
    <property type="entry name" value="Calx-beta"/>
    <property type="match status" value="1"/>
</dbReference>
<keyword evidence="2" id="KW-0677">Repeat</keyword>
<feature type="compositionally biased region" description="Polar residues" evidence="4">
    <location>
        <begin position="332"/>
        <end position="353"/>
    </location>
</feature>
<feature type="region of interest" description="Disordered" evidence="4">
    <location>
        <begin position="329"/>
        <end position="353"/>
    </location>
</feature>
<feature type="compositionally biased region" description="Low complexity" evidence="4">
    <location>
        <begin position="194"/>
        <end position="208"/>
    </location>
</feature>
<keyword evidence="1" id="KW-0732">Signal</keyword>
<evidence type="ECO:0000256" key="3">
    <source>
        <dbReference type="ARBA" id="ARBA00022837"/>
    </source>
</evidence>
<name>A0AA96CWK9_9BACT</name>
<evidence type="ECO:0000256" key="4">
    <source>
        <dbReference type="SAM" id="MobiDB-lite"/>
    </source>
</evidence>
<dbReference type="SMART" id="SM00237">
    <property type="entry name" value="Calx_beta"/>
    <property type="match status" value="1"/>
</dbReference>
<dbReference type="EMBL" id="CP134846">
    <property type="protein sequence ID" value="WNL15884.1"/>
    <property type="molecule type" value="Genomic_DNA"/>
</dbReference>
<protein>
    <submittedName>
        <fullName evidence="6">Calx-beta domain-containing protein</fullName>
    </submittedName>
</protein>
<feature type="domain" description="Calx-beta" evidence="5">
    <location>
        <begin position="213"/>
        <end position="311"/>
    </location>
</feature>
<dbReference type="Gene3D" id="2.60.40.2030">
    <property type="match status" value="1"/>
</dbReference>
<dbReference type="InterPro" id="IPR003644">
    <property type="entry name" value="Calx_beta"/>
</dbReference>
<organism evidence="6">
    <name type="scientific">Arcobacter sp. AZ-2023</name>
    <dbReference type="NCBI Taxonomy" id="3074453"/>
    <lineage>
        <taxon>Bacteria</taxon>
        <taxon>Pseudomonadati</taxon>
        <taxon>Campylobacterota</taxon>
        <taxon>Epsilonproteobacteria</taxon>
        <taxon>Campylobacterales</taxon>
        <taxon>Arcobacteraceae</taxon>
        <taxon>Arcobacter</taxon>
    </lineage>
</organism>
<dbReference type="SUPFAM" id="SSF141072">
    <property type="entry name" value="CalX-like"/>
    <property type="match status" value="1"/>
</dbReference>
<dbReference type="GO" id="GO:0016020">
    <property type="term" value="C:membrane"/>
    <property type="evidence" value="ECO:0007669"/>
    <property type="project" value="InterPro"/>
</dbReference>
<feature type="region of interest" description="Disordered" evidence="4">
    <location>
        <begin position="671"/>
        <end position="690"/>
    </location>
</feature>
<feature type="compositionally biased region" description="Pro residues" evidence="4">
    <location>
        <begin position="209"/>
        <end position="220"/>
    </location>
</feature>
<evidence type="ECO:0000256" key="2">
    <source>
        <dbReference type="ARBA" id="ARBA00022737"/>
    </source>
</evidence>
<keyword evidence="3" id="KW-0106">Calcium</keyword>
<evidence type="ECO:0000313" key="6">
    <source>
        <dbReference type="EMBL" id="WNL15884.1"/>
    </source>
</evidence>
<gene>
    <name evidence="6" type="ORF">RJG54_06525</name>
</gene>
<reference evidence="6" key="1">
    <citation type="submission" date="2023-09" db="EMBL/GenBank/DDBJ databases">
        <title>Arcobacter tbilisiensis sp. nov. isolated from chicken meat in Tbilisi, Georgia.</title>
        <authorList>
            <person name="Matthias R."/>
            <person name="Zautner A.E."/>
        </authorList>
    </citation>
    <scope>NUCLEOTIDE SEQUENCE</scope>
    <source>
        <strain evidence="6">LEO 107</strain>
    </source>
</reference>